<feature type="transmembrane region" description="Helical" evidence="3">
    <location>
        <begin position="12"/>
        <end position="32"/>
    </location>
</feature>
<keyword evidence="5" id="KW-1185">Reference proteome</keyword>
<evidence type="ECO:0000313" key="5">
    <source>
        <dbReference type="Proteomes" id="UP001579974"/>
    </source>
</evidence>
<dbReference type="SUPFAM" id="SSF54523">
    <property type="entry name" value="Pili subunits"/>
    <property type="match status" value="1"/>
</dbReference>
<dbReference type="InterPro" id="IPR012902">
    <property type="entry name" value="N_methyl_site"/>
</dbReference>
<comment type="caution">
    <text evidence="4">The sequence shown here is derived from an EMBL/GenBank/DDBJ whole genome shotgun (WGS) entry which is preliminary data.</text>
</comment>
<dbReference type="Gene3D" id="3.30.700.10">
    <property type="entry name" value="Glycoprotein, Type 4 Pilin"/>
    <property type="match status" value="1"/>
</dbReference>
<evidence type="ECO:0000313" key="4">
    <source>
        <dbReference type="EMBL" id="MFB5191120.1"/>
    </source>
</evidence>
<keyword evidence="2" id="KW-0178">Competence</keyword>
<sequence length="119" mass="12459">MTQAMNEQCEQGFSLLELMVAVSIIAIMIGLITPHLMGASARATSTACDGNTKTISAALAEYNLLYQALPSGNSAQQLQTLVSHQLLSDEALSGNYTIDDADPMHIEVTCDSPGAANGT</sequence>
<dbReference type="Pfam" id="PF07963">
    <property type="entry name" value="N_methyl"/>
    <property type="match status" value="1"/>
</dbReference>
<dbReference type="EMBL" id="JBDXSU010000009">
    <property type="protein sequence ID" value="MFB5191120.1"/>
    <property type="molecule type" value="Genomic_DNA"/>
</dbReference>
<dbReference type="RefSeq" id="WP_275476577.1">
    <property type="nucleotide sequence ID" value="NZ_CP162940.1"/>
</dbReference>
<name>A0ABV5AFT7_9BACL</name>
<dbReference type="InterPro" id="IPR045584">
    <property type="entry name" value="Pilin-like"/>
</dbReference>
<dbReference type="NCBIfam" id="TIGR02532">
    <property type="entry name" value="IV_pilin_GFxxxE"/>
    <property type="match status" value="1"/>
</dbReference>
<dbReference type="PANTHER" id="PTHR30093">
    <property type="entry name" value="GENERAL SECRETION PATHWAY PROTEIN G"/>
    <property type="match status" value="1"/>
</dbReference>
<gene>
    <name evidence="4" type="ORF">KKP3000_004624</name>
</gene>
<keyword evidence="3" id="KW-0812">Transmembrane</keyword>
<comment type="subcellular location">
    <subcellularLocation>
        <location evidence="1">Cell surface</location>
    </subcellularLocation>
</comment>
<dbReference type="PROSITE" id="PS00409">
    <property type="entry name" value="PROKAR_NTER_METHYL"/>
    <property type="match status" value="1"/>
</dbReference>
<evidence type="ECO:0000256" key="2">
    <source>
        <dbReference type="ARBA" id="ARBA00023287"/>
    </source>
</evidence>
<evidence type="ECO:0000256" key="1">
    <source>
        <dbReference type="ARBA" id="ARBA00004241"/>
    </source>
</evidence>
<keyword evidence="3" id="KW-0472">Membrane</keyword>
<accession>A0ABV5AFT7</accession>
<protein>
    <submittedName>
        <fullName evidence="4">Prepilin-type N-terminal cleavage/methylation domain-containing protein</fullName>
    </submittedName>
</protein>
<dbReference type="Proteomes" id="UP001579974">
    <property type="component" value="Unassembled WGS sequence"/>
</dbReference>
<organism evidence="4 5">
    <name type="scientific">Alicyclobacillus fastidiosus</name>
    <dbReference type="NCBI Taxonomy" id="392011"/>
    <lineage>
        <taxon>Bacteria</taxon>
        <taxon>Bacillati</taxon>
        <taxon>Bacillota</taxon>
        <taxon>Bacilli</taxon>
        <taxon>Bacillales</taxon>
        <taxon>Alicyclobacillaceae</taxon>
        <taxon>Alicyclobacillus</taxon>
    </lineage>
</organism>
<keyword evidence="3" id="KW-1133">Transmembrane helix</keyword>
<reference evidence="4 5" key="1">
    <citation type="journal article" date="2024" name="Int. J. Mol. Sci.">
        <title>Exploration of Alicyclobacillus spp. Genome in Search of Antibiotic Resistance.</title>
        <authorList>
            <person name="Bucka-Kolendo J."/>
            <person name="Kiousi D.E."/>
            <person name="Dekowska A."/>
            <person name="Mikolajczuk-Szczyrba A."/>
            <person name="Karadedos D.M."/>
            <person name="Michael P."/>
            <person name="Galanis A."/>
            <person name="Sokolowska B."/>
        </authorList>
    </citation>
    <scope>NUCLEOTIDE SEQUENCE [LARGE SCALE GENOMIC DNA]</scope>
    <source>
        <strain evidence="4 5">KKP 3000</strain>
    </source>
</reference>
<evidence type="ECO:0000256" key="3">
    <source>
        <dbReference type="SAM" id="Phobius"/>
    </source>
</evidence>
<proteinExistence type="predicted"/>